<feature type="compositionally biased region" description="Polar residues" evidence="1">
    <location>
        <begin position="62"/>
        <end position="74"/>
    </location>
</feature>
<sequence length="81" mass="8788">MINGVDNEMLFVQRIGISGVAVLMLSDNLRPENCLRPPHSKSPADRTDGSLDPFCRPYLPKTTANDPDSKSICNIGTVDGD</sequence>
<proteinExistence type="predicted"/>
<name>A0ABW0VVE9_9BACL</name>
<keyword evidence="3" id="KW-1185">Reference proteome</keyword>
<accession>A0ABW0VVE9</accession>
<dbReference type="Proteomes" id="UP001596047">
    <property type="component" value="Unassembled WGS sequence"/>
</dbReference>
<comment type="caution">
    <text evidence="2">The sequence shown here is derived from an EMBL/GenBank/DDBJ whole genome shotgun (WGS) entry which is preliminary data.</text>
</comment>
<evidence type="ECO:0000313" key="3">
    <source>
        <dbReference type="Proteomes" id="UP001596047"/>
    </source>
</evidence>
<feature type="region of interest" description="Disordered" evidence="1">
    <location>
        <begin position="62"/>
        <end position="81"/>
    </location>
</feature>
<dbReference type="EMBL" id="JBHSOW010000014">
    <property type="protein sequence ID" value="MFC5648046.1"/>
    <property type="molecule type" value="Genomic_DNA"/>
</dbReference>
<gene>
    <name evidence="2" type="ORF">ACFPYJ_02750</name>
</gene>
<protein>
    <submittedName>
        <fullName evidence="2">Uncharacterized protein</fullName>
    </submittedName>
</protein>
<dbReference type="RefSeq" id="WP_379186520.1">
    <property type="nucleotide sequence ID" value="NZ_JBHSOW010000014.1"/>
</dbReference>
<organism evidence="2 3">
    <name type="scientific">Paenibacillus solisilvae</name>
    <dbReference type="NCBI Taxonomy" id="2486751"/>
    <lineage>
        <taxon>Bacteria</taxon>
        <taxon>Bacillati</taxon>
        <taxon>Bacillota</taxon>
        <taxon>Bacilli</taxon>
        <taxon>Bacillales</taxon>
        <taxon>Paenibacillaceae</taxon>
        <taxon>Paenibacillus</taxon>
    </lineage>
</organism>
<evidence type="ECO:0000313" key="2">
    <source>
        <dbReference type="EMBL" id="MFC5648046.1"/>
    </source>
</evidence>
<feature type="region of interest" description="Disordered" evidence="1">
    <location>
        <begin position="33"/>
        <end position="53"/>
    </location>
</feature>
<evidence type="ECO:0000256" key="1">
    <source>
        <dbReference type="SAM" id="MobiDB-lite"/>
    </source>
</evidence>
<reference evidence="3" key="1">
    <citation type="journal article" date="2019" name="Int. J. Syst. Evol. Microbiol.">
        <title>The Global Catalogue of Microorganisms (GCM) 10K type strain sequencing project: providing services to taxonomists for standard genome sequencing and annotation.</title>
        <authorList>
            <consortium name="The Broad Institute Genomics Platform"/>
            <consortium name="The Broad Institute Genome Sequencing Center for Infectious Disease"/>
            <person name="Wu L."/>
            <person name="Ma J."/>
        </authorList>
    </citation>
    <scope>NUCLEOTIDE SEQUENCE [LARGE SCALE GENOMIC DNA]</scope>
    <source>
        <strain evidence="3">CGMCC 1.3240</strain>
    </source>
</reference>